<proteinExistence type="predicted"/>
<evidence type="ECO:0000313" key="1">
    <source>
        <dbReference type="EMBL" id="QAB16258.1"/>
    </source>
</evidence>
<protein>
    <submittedName>
        <fullName evidence="1">Uncharacterized protein</fullName>
    </submittedName>
</protein>
<reference evidence="1 2" key="1">
    <citation type="journal article" date="2018" name="Environ. Microbiol.">
        <title>Genomes of ubiquitous marine and hypersaline Hydrogenovibrio, Thiomicrorhabdus and Thiomicrospira spp. encode a diversity of mechanisms to sustain chemolithoautotrophy in heterogeneous environments.</title>
        <authorList>
            <person name="Scott K.M."/>
            <person name="Williams J."/>
            <person name="Porter C.M.B."/>
            <person name="Russel S."/>
            <person name="Harmer T.L."/>
            <person name="Paul J.H."/>
            <person name="Antonen K.M."/>
            <person name="Bridges M.K."/>
            <person name="Camper G.J."/>
            <person name="Campla C.K."/>
            <person name="Casella L.G."/>
            <person name="Chase E."/>
            <person name="Conrad J.W."/>
            <person name="Cruz M.C."/>
            <person name="Dunlap D.S."/>
            <person name="Duran L."/>
            <person name="Fahsbender E.M."/>
            <person name="Goldsmith D.B."/>
            <person name="Keeley R.F."/>
            <person name="Kondoff M.R."/>
            <person name="Kussy B.I."/>
            <person name="Lane M.K."/>
            <person name="Lawler S."/>
            <person name="Leigh B.A."/>
            <person name="Lewis C."/>
            <person name="Lostal L.M."/>
            <person name="Marking D."/>
            <person name="Mancera P.A."/>
            <person name="McClenthan E.C."/>
            <person name="McIntyre E.A."/>
            <person name="Mine J.A."/>
            <person name="Modi S."/>
            <person name="Moore B.D."/>
            <person name="Morgan W.A."/>
            <person name="Nelson K.M."/>
            <person name="Nguyen K.N."/>
            <person name="Ogburn N."/>
            <person name="Parrino D.G."/>
            <person name="Pedapudi A.D."/>
            <person name="Pelham R.P."/>
            <person name="Preece A.M."/>
            <person name="Rampersad E.A."/>
            <person name="Richardson J.C."/>
            <person name="Rodgers C.M."/>
            <person name="Schaffer B.L."/>
            <person name="Sheridan N.E."/>
            <person name="Solone M.R."/>
            <person name="Staley Z.R."/>
            <person name="Tabuchi M."/>
            <person name="Waide R.J."/>
            <person name="Wanjugi P.W."/>
            <person name="Young S."/>
            <person name="Clum A."/>
            <person name="Daum C."/>
            <person name="Huntemann M."/>
            <person name="Ivanova N."/>
            <person name="Kyrpides N."/>
            <person name="Mikhailova N."/>
            <person name="Palaniappan K."/>
            <person name="Pillay M."/>
            <person name="Reddy T.B.K."/>
            <person name="Shapiro N."/>
            <person name="Stamatis D."/>
            <person name="Varghese N."/>
            <person name="Woyke T."/>
            <person name="Boden R."/>
            <person name="Freyermuth S.K."/>
            <person name="Kerfeld C.A."/>
        </authorList>
    </citation>
    <scope>NUCLEOTIDE SEQUENCE [LARGE SCALE GENOMIC DNA]</scope>
    <source>
        <strain evidence="1 2">JR-2</strain>
    </source>
</reference>
<evidence type="ECO:0000313" key="2">
    <source>
        <dbReference type="Proteomes" id="UP000285478"/>
    </source>
</evidence>
<dbReference type="AlphaFoldDB" id="A0A410H5R2"/>
<keyword evidence="2" id="KW-1185">Reference proteome</keyword>
<accession>A0A410H5R2</accession>
<dbReference type="EMBL" id="CP035033">
    <property type="protein sequence ID" value="QAB16258.1"/>
    <property type="molecule type" value="Genomic_DNA"/>
</dbReference>
<gene>
    <name evidence="1" type="ORF">EPV75_11600</name>
</gene>
<sequence length="70" mass="8151">MSLVNNLKYLFNIQPGDYMTFVLGFGECKTNDEALKYWVMDQLSQEPVGYDDVLRFLIDSLNSQLMMEAF</sequence>
<organism evidence="1 2">
    <name type="scientific">Hydrogenovibrio thermophilus</name>
    <dbReference type="NCBI Taxonomy" id="265883"/>
    <lineage>
        <taxon>Bacteria</taxon>
        <taxon>Pseudomonadati</taxon>
        <taxon>Pseudomonadota</taxon>
        <taxon>Gammaproteobacteria</taxon>
        <taxon>Thiotrichales</taxon>
        <taxon>Piscirickettsiaceae</taxon>
        <taxon>Hydrogenovibrio</taxon>
    </lineage>
</organism>
<dbReference type="KEGG" id="htr:EPV75_11600"/>
<dbReference type="Proteomes" id="UP000285478">
    <property type="component" value="Chromosome"/>
</dbReference>
<dbReference type="RefSeq" id="WP_128385496.1">
    <property type="nucleotide sequence ID" value="NZ_CP035033.1"/>
</dbReference>
<name>A0A410H5R2_9GAMM</name>